<feature type="transmembrane region" description="Helical" evidence="6">
    <location>
        <begin position="436"/>
        <end position="456"/>
    </location>
</feature>
<comment type="similarity">
    <text evidence="2">Belongs to the ZIP transporter (TC 2.A.5) family.</text>
</comment>
<dbReference type="GO" id="GO:0140410">
    <property type="term" value="F:monoatomic cation:bicarbonate symporter activity"/>
    <property type="evidence" value="ECO:0007669"/>
    <property type="project" value="TreeGrafter"/>
</dbReference>
<dbReference type="OrthoDB" id="200954at2759"/>
<feature type="transmembrane region" description="Helical" evidence="6">
    <location>
        <begin position="60"/>
        <end position="82"/>
    </location>
</feature>
<dbReference type="PANTHER" id="PTHR12191">
    <property type="entry name" value="SOLUTE CARRIER FAMILY 39"/>
    <property type="match status" value="1"/>
</dbReference>
<feature type="transmembrane region" description="Helical" evidence="6">
    <location>
        <begin position="7"/>
        <end position="26"/>
    </location>
</feature>
<dbReference type="GO" id="GO:0071578">
    <property type="term" value="P:zinc ion import across plasma membrane"/>
    <property type="evidence" value="ECO:0007669"/>
    <property type="project" value="TreeGrafter"/>
</dbReference>
<dbReference type="AlphaFoldDB" id="A0A0H3YFC1"/>
<accession>A0A0H3YFC1</accession>
<evidence type="ECO:0000256" key="5">
    <source>
        <dbReference type="ARBA" id="ARBA00023136"/>
    </source>
</evidence>
<reference evidence="7" key="1">
    <citation type="journal article" date="2015" name="Elife">
        <title>Stem cells and fluid flow drive cyst formation in an invertebrate excretory organ.</title>
        <authorList>
            <person name="Thi-Kim Vu H."/>
            <person name="Rink J.C."/>
            <person name="McKinney S.A."/>
            <person name="McClain M."/>
            <person name="Lakshmanaperumal N."/>
            <person name="Alexander R."/>
            <person name="Sanchez Alvarado A."/>
        </authorList>
    </citation>
    <scope>NUCLEOTIDE SEQUENCE</scope>
</reference>
<dbReference type="EMBL" id="KT163725">
    <property type="protein sequence ID" value="AKN21675.1"/>
    <property type="molecule type" value="mRNA"/>
</dbReference>
<dbReference type="GO" id="GO:0005385">
    <property type="term" value="F:zinc ion transmembrane transporter activity"/>
    <property type="evidence" value="ECO:0007669"/>
    <property type="project" value="TreeGrafter"/>
</dbReference>
<dbReference type="PANTHER" id="PTHR12191:SF37">
    <property type="entry name" value="ZINC TRANSPORTER FOI"/>
    <property type="match status" value="1"/>
</dbReference>
<dbReference type="GO" id="GO:0005886">
    <property type="term" value="C:plasma membrane"/>
    <property type="evidence" value="ECO:0007669"/>
    <property type="project" value="TreeGrafter"/>
</dbReference>
<evidence type="ECO:0000313" key="7">
    <source>
        <dbReference type="EMBL" id="AKN21675.1"/>
    </source>
</evidence>
<evidence type="ECO:0000256" key="4">
    <source>
        <dbReference type="ARBA" id="ARBA00022989"/>
    </source>
</evidence>
<name>A0A0H3YFC1_SCHMD</name>
<feature type="transmembrane region" description="Helical" evidence="6">
    <location>
        <begin position="501"/>
        <end position="521"/>
    </location>
</feature>
<organism evidence="7">
    <name type="scientific">Schmidtea mediterranea</name>
    <name type="common">Freshwater planarian flatworm</name>
    <dbReference type="NCBI Taxonomy" id="79327"/>
    <lineage>
        <taxon>Eukaryota</taxon>
        <taxon>Metazoa</taxon>
        <taxon>Spiralia</taxon>
        <taxon>Lophotrochozoa</taxon>
        <taxon>Platyhelminthes</taxon>
        <taxon>Rhabditophora</taxon>
        <taxon>Seriata</taxon>
        <taxon>Tricladida</taxon>
        <taxon>Continenticola</taxon>
        <taxon>Geoplanoidea</taxon>
        <taxon>Dugesiidae</taxon>
        <taxon>Schmidtea</taxon>
    </lineage>
</organism>
<feature type="transmembrane region" description="Helical" evidence="6">
    <location>
        <begin position="134"/>
        <end position="151"/>
    </location>
</feature>
<dbReference type="InterPro" id="IPR050799">
    <property type="entry name" value="ZIP_Transporter"/>
</dbReference>
<dbReference type="InterPro" id="IPR003689">
    <property type="entry name" value="ZIP"/>
</dbReference>
<comment type="subcellular location">
    <subcellularLocation>
        <location evidence="1">Membrane</location>
        <topology evidence="1">Multi-pass membrane protein</topology>
    </subcellularLocation>
</comment>
<dbReference type="Pfam" id="PF02535">
    <property type="entry name" value="Zip"/>
    <property type="match status" value="2"/>
</dbReference>
<feature type="transmembrane region" description="Helical" evidence="6">
    <location>
        <begin position="94"/>
        <end position="114"/>
    </location>
</feature>
<protein>
    <submittedName>
        <fullName evidence="7">Slc39a-10</fullName>
    </submittedName>
</protein>
<keyword evidence="4 6" id="KW-1133">Transmembrane helix</keyword>
<proteinExistence type="evidence at transcript level"/>
<dbReference type="GO" id="GO:0030003">
    <property type="term" value="P:intracellular monoatomic cation homeostasis"/>
    <property type="evidence" value="ECO:0007669"/>
    <property type="project" value="TreeGrafter"/>
</dbReference>
<evidence type="ECO:0000256" key="1">
    <source>
        <dbReference type="ARBA" id="ARBA00004141"/>
    </source>
</evidence>
<feature type="transmembrane region" description="Helical" evidence="6">
    <location>
        <begin position="462"/>
        <end position="480"/>
    </location>
</feature>
<sequence>MIKSYRAIRSGSALIILAVIFIIFSTKGSQENLLLRVPRSAASEIKNQTNKEDQLRSLKVWIASTISVFIISAVGLLGVAVVPLVQKVFYNKIIQYLVALAVGSLTGDAFLHLIPHAILGQVQIPEEQKEKEEYTAVLKGLVALGGVYFFFMAEKCLSMISEFRAEKRAEEEERQRQLKDPRRSELRRLSTMQMNTMNSANRRGSHLPNSRDSAMFRRLSKVPPTDDAEDGIITIGLSSRAMKSIDNLIRFSELDPDDDQVVTRRSQTGDLGGFLAVPGGVTPSIQIDDEQEENASGEIKLMVPSPGYTSQSKEEETNLNANSSLHVTIVAKDDENKLSVDTHLVEKDDKMEDKKAGHGHGHSHEVPGSIAAVAWMVILGDGLHNFSDGLAIGAAFGVQISGGISTAVAVFCHELPHELGDFAVLLKTGMKVKQALFYNIVSSVLCFLGMVIGIALQSVESASYWIFAITAGTFVYIALVDMLPELNSAEVRPGESRIVHFLIQNLGLLTGVGIMLLIALYEEKIKDMLD</sequence>
<keyword evidence="5 6" id="KW-0472">Membrane</keyword>
<evidence type="ECO:0000256" key="3">
    <source>
        <dbReference type="ARBA" id="ARBA00022692"/>
    </source>
</evidence>
<gene>
    <name evidence="7" type="primary">slc39a-10</name>
</gene>
<evidence type="ECO:0000256" key="2">
    <source>
        <dbReference type="ARBA" id="ARBA00006939"/>
    </source>
</evidence>
<evidence type="ECO:0000256" key="6">
    <source>
        <dbReference type="SAM" id="Phobius"/>
    </source>
</evidence>
<keyword evidence="3 6" id="KW-0812">Transmembrane</keyword>